<dbReference type="AlphaFoldDB" id="A0AAE0YC27"/>
<accession>A0AAE0YC27</accession>
<reference evidence="2" key="1">
    <citation type="journal article" date="2023" name="G3 (Bethesda)">
        <title>A reference genome for the long-term kleptoplast-retaining sea slug Elysia crispata morphotype clarki.</title>
        <authorList>
            <person name="Eastman K.E."/>
            <person name="Pendleton A.L."/>
            <person name="Shaikh M.A."/>
            <person name="Suttiyut T."/>
            <person name="Ogas R."/>
            <person name="Tomko P."/>
            <person name="Gavelis G."/>
            <person name="Widhalm J.R."/>
            <person name="Wisecaver J.H."/>
        </authorList>
    </citation>
    <scope>NUCLEOTIDE SEQUENCE</scope>
    <source>
        <strain evidence="2">ECLA1</strain>
    </source>
</reference>
<gene>
    <name evidence="2" type="ORF">RRG08_000494</name>
</gene>
<evidence type="ECO:0000313" key="2">
    <source>
        <dbReference type="EMBL" id="KAK3740507.1"/>
    </source>
</evidence>
<feature type="region of interest" description="Disordered" evidence="1">
    <location>
        <begin position="54"/>
        <end position="73"/>
    </location>
</feature>
<comment type="caution">
    <text evidence="2">The sequence shown here is derived from an EMBL/GenBank/DDBJ whole genome shotgun (WGS) entry which is preliminary data.</text>
</comment>
<proteinExistence type="predicted"/>
<protein>
    <submittedName>
        <fullName evidence="2">Uncharacterized protein</fullName>
    </submittedName>
</protein>
<organism evidence="2 3">
    <name type="scientific">Elysia crispata</name>
    <name type="common">lettuce slug</name>
    <dbReference type="NCBI Taxonomy" id="231223"/>
    <lineage>
        <taxon>Eukaryota</taxon>
        <taxon>Metazoa</taxon>
        <taxon>Spiralia</taxon>
        <taxon>Lophotrochozoa</taxon>
        <taxon>Mollusca</taxon>
        <taxon>Gastropoda</taxon>
        <taxon>Heterobranchia</taxon>
        <taxon>Euthyneura</taxon>
        <taxon>Panpulmonata</taxon>
        <taxon>Sacoglossa</taxon>
        <taxon>Placobranchoidea</taxon>
        <taxon>Plakobranchidae</taxon>
        <taxon>Elysia</taxon>
    </lineage>
</organism>
<dbReference type="EMBL" id="JAWDGP010006468">
    <property type="protein sequence ID" value="KAK3740507.1"/>
    <property type="molecule type" value="Genomic_DNA"/>
</dbReference>
<sequence length="73" mass="7959">MKARILSAKNNRKICPEIFHQDPSCVQISVVFDPVTLTQASGVTAALQSSTDSHWAGIGPVGSRSRSTQWDFQ</sequence>
<feature type="compositionally biased region" description="Polar residues" evidence="1">
    <location>
        <begin position="64"/>
        <end position="73"/>
    </location>
</feature>
<name>A0AAE0YC27_9GAST</name>
<evidence type="ECO:0000313" key="3">
    <source>
        <dbReference type="Proteomes" id="UP001283361"/>
    </source>
</evidence>
<keyword evidence="3" id="KW-1185">Reference proteome</keyword>
<dbReference type="Proteomes" id="UP001283361">
    <property type="component" value="Unassembled WGS sequence"/>
</dbReference>
<evidence type="ECO:0000256" key="1">
    <source>
        <dbReference type="SAM" id="MobiDB-lite"/>
    </source>
</evidence>